<dbReference type="Pfam" id="PF00512">
    <property type="entry name" value="HisKA"/>
    <property type="match status" value="1"/>
</dbReference>
<keyword evidence="15" id="KW-0547">Nucleotide-binding</keyword>
<dbReference type="Gene3D" id="3.30.565.10">
    <property type="entry name" value="Histidine kinase-like ATPase, C-terminal domain"/>
    <property type="match status" value="1"/>
</dbReference>
<keyword evidence="10 12" id="KW-0472">Membrane</keyword>
<gene>
    <name evidence="15" type="ORF">GCM10009839_40640</name>
</gene>
<keyword evidence="8 12" id="KW-1133">Transmembrane helix</keyword>
<evidence type="ECO:0000256" key="12">
    <source>
        <dbReference type="SAM" id="Phobius"/>
    </source>
</evidence>
<protein>
    <recommendedName>
        <fullName evidence="3">histidine kinase</fullName>
        <ecNumber evidence="3">2.7.13.3</ecNumber>
    </recommendedName>
</protein>
<dbReference type="RefSeq" id="WP_344667205.1">
    <property type="nucleotide sequence ID" value="NZ_BAAAQN010000022.1"/>
</dbReference>
<dbReference type="InterPro" id="IPR050428">
    <property type="entry name" value="TCS_sensor_his_kinase"/>
</dbReference>
<dbReference type="InterPro" id="IPR003661">
    <property type="entry name" value="HisK_dim/P_dom"/>
</dbReference>
<dbReference type="Pfam" id="PF02518">
    <property type="entry name" value="HATPase_c"/>
    <property type="match status" value="1"/>
</dbReference>
<evidence type="ECO:0000256" key="8">
    <source>
        <dbReference type="ARBA" id="ARBA00022989"/>
    </source>
</evidence>
<dbReference type="PANTHER" id="PTHR45436">
    <property type="entry name" value="SENSOR HISTIDINE KINASE YKOH"/>
    <property type="match status" value="1"/>
</dbReference>
<dbReference type="Gene3D" id="1.10.287.130">
    <property type="match status" value="1"/>
</dbReference>
<accession>A0ABN2UET0</accession>
<dbReference type="PROSITE" id="PS50109">
    <property type="entry name" value="HIS_KIN"/>
    <property type="match status" value="1"/>
</dbReference>
<keyword evidence="15" id="KW-0067">ATP-binding</keyword>
<keyword evidence="7" id="KW-0418">Kinase</keyword>
<reference evidence="15 16" key="1">
    <citation type="journal article" date="2019" name="Int. J. Syst. Evol. Microbiol.">
        <title>The Global Catalogue of Microorganisms (GCM) 10K type strain sequencing project: providing services to taxonomists for standard genome sequencing and annotation.</title>
        <authorList>
            <consortium name="The Broad Institute Genomics Platform"/>
            <consortium name="The Broad Institute Genome Sequencing Center for Infectious Disease"/>
            <person name="Wu L."/>
            <person name="Ma J."/>
        </authorList>
    </citation>
    <scope>NUCLEOTIDE SEQUENCE [LARGE SCALE GENOMIC DNA]</scope>
    <source>
        <strain evidence="15 16">JCM 16014</strain>
    </source>
</reference>
<dbReference type="PROSITE" id="PS50885">
    <property type="entry name" value="HAMP"/>
    <property type="match status" value="1"/>
</dbReference>
<evidence type="ECO:0000256" key="7">
    <source>
        <dbReference type="ARBA" id="ARBA00022777"/>
    </source>
</evidence>
<dbReference type="InterPro" id="IPR003660">
    <property type="entry name" value="HAMP_dom"/>
</dbReference>
<comment type="catalytic activity">
    <reaction evidence="1">
        <text>ATP + protein L-histidine = ADP + protein N-phospho-L-histidine.</text>
        <dbReference type="EC" id="2.7.13.3"/>
    </reaction>
</comment>
<dbReference type="Pfam" id="PF00672">
    <property type="entry name" value="HAMP"/>
    <property type="match status" value="1"/>
</dbReference>
<evidence type="ECO:0000256" key="10">
    <source>
        <dbReference type="ARBA" id="ARBA00023136"/>
    </source>
</evidence>
<keyword evidence="16" id="KW-1185">Reference proteome</keyword>
<feature type="region of interest" description="Disordered" evidence="11">
    <location>
        <begin position="90"/>
        <end position="110"/>
    </location>
</feature>
<evidence type="ECO:0000259" key="14">
    <source>
        <dbReference type="PROSITE" id="PS50885"/>
    </source>
</evidence>
<dbReference type="CDD" id="cd00082">
    <property type="entry name" value="HisKA"/>
    <property type="match status" value="1"/>
</dbReference>
<dbReference type="InterPro" id="IPR003594">
    <property type="entry name" value="HATPase_dom"/>
</dbReference>
<evidence type="ECO:0000256" key="1">
    <source>
        <dbReference type="ARBA" id="ARBA00000085"/>
    </source>
</evidence>
<dbReference type="SMART" id="SM00304">
    <property type="entry name" value="HAMP"/>
    <property type="match status" value="1"/>
</dbReference>
<evidence type="ECO:0000313" key="15">
    <source>
        <dbReference type="EMBL" id="GAA2035716.1"/>
    </source>
</evidence>
<name>A0ABN2UET0_9ACTN</name>
<dbReference type="Proteomes" id="UP001500751">
    <property type="component" value="Unassembled WGS sequence"/>
</dbReference>
<dbReference type="InterPro" id="IPR004358">
    <property type="entry name" value="Sig_transdc_His_kin-like_C"/>
</dbReference>
<dbReference type="SMART" id="SM00387">
    <property type="entry name" value="HATPase_c"/>
    <property type="match status" value="1"/>
</dbReference>
<feature type="domain" description="Histidine kinase" evidence="13">
    <location>
        <begin position="277"/>
        <end position="493"/>
    </location>
</feature>
<dbReference type="EC" id="2.7.13.3" evidence="3"/>
<feature type="domain" description="HAMP" evidence="14">
    <location>
        <begin position="216"/>
        <end position="269"/>
    </location>
</feature>
<dbReference type="InterPro" id="IPR005467">
    <property type="entry name" value="His_kinase_dom"/>
</dbReference>
<evidence type="ECO:0000256" key="6">
    <source>
        <dbReference type="ARBA" id="ARBA00022692"/>
    </source>
</evidence>
<dbReference type="CDD" id="cd06225">
    <property type="entry name" value="HAMP"/>
    <property type="match status" value="1"/>
</dbReference>
<evidence type="ECO:0000256" key="3">
    <source>
        <dbReference type="ARBA" id="ARBA00012438"/>
    </source>
</evidence>
<evidence type="ECO:0000256" key="11">
    <source>
        <dbReference type="SAM" id="MobiDB-lite"/>
    </source>
</evidence>
<comment type="subcellular location">
    <subcellularLocation>
        <location evidence="2">Cell membrane</location>
    </subcellularLocation>
</comment>
<organism evidence="15 16">
    <name type="scientific">Catenulispora yoronensis</name>
    <dbReference type="NCBI Taxonomy" id="450799"/>
    <lineage>
        <taxon>Bacteria</taxon>
        <taxon>Bacillati</taxon>
        <taxon>Actinomycetota</taxon>
        <taxon>Actinomycetes</taxon>
        <taxon>Catenulisporales</taxon>
        <taxon>Catenulisporaceae</taxon>
        <taxon>Catenulispora</taxon>
    </lineage>
</organism>
<dbReference type="SMART" id="SM00388">
    <property type="entry name" value="HisKA"/>
    <property type="match status" value="1"/>
</dbReference>
<comment type="caution">
    <text evidence="15">The sequence shown here is derived from an EMBL/GenBank/DDBJ whole genome shotgun (WGS) entry which is preliminary data.</text>
</comment>
<keyword evidence="5" id="KW-0808">Transferase</keyword>
<feature type="transmembrane region" description="Helical" evidence="12">
    <location>
        <begin position="192"/>
        <end position="214"/>
    </location>
</feature>
<evidence type="ECO:0000256" key="2">
    <source>
        <dbReference type="ARBA" id="ARBA00004236"/>
    </source>
</evidence>
<evidence type="ECO:0000259" key="13">
    <source>
        <dbReference type="PROSITE" id="PS50109"/>
    </source>
</evidence>
<dbReference type="InterPro" id="IPR036097">
    <property type="entry name" value="HisK_dim/P_sf"/>
</dbReference>
<sequence length="495" mass="52384">MRRLPLRSRLALLSALAVTVAIAAMALVSWFAVRDRLYGQLDKSIEGSPVPPMFAQFPHYAGPGIQAGSDPLAPQISHDPCDAGRPPAFGTQDGQDLGSTGRSTVFTPPPGTSLTYVSTDGSSCAVGSSTQVRTDPGDLAVLDAPHGSRTWRDGVDVKGQAVRVEVVAAADGQGVFLKSQSYQPVDDSLTGMAWLLFVISVLGIGGAATAGLLVSRAALRPVDQLTEAVEHVARTEDLAVRMPVSGDDEIARLSESFNAMTAALQASREEQKRLVDDAGHELRTPLTSLRTTIDLLIRSDESHRPLPDGKRTELLTGARTQMRELTVLIADLLELSRPEQGAPAVTSPVALHEVVENAIERVRPRGAARETPVSIQADIDPWFTHGDGPALERAVVNLLDNAVKFAPPGTTVDVRLTRGELTVRDRGPGVPPEELPHVFERFWRSPSARAMPGSGLGLAIAARAVREAGGAVALERPPDGVGAIARLRLPGVGAA</sequence>
<evidence type="ECO:0000313" key="16">
    <source>
        <dbReference type="Proteomes" id="UP001500751"/>
    </source>
</evidence>
<dbReference type="PANTHER" id="PTHR45436:SF5">
    <property type="entry name" value="SENSOR HISTIDINE KINASE TRCS"/>
    <property type="match status" value="1"/>
</dbReference>
<evidence type="ECO:0000256" key="4">
    <source>
        <dbReference type="ARBA" id="ARBA00022553"/>
    </source>
</evidence>
<keyword evidence="9" id="KW-0902">Two-component regulatory system</keyword>
<proteinExistence type="predicted"/>
<dbReference type="Gene3D" id="6.10.340.10">
    <property type="match status" value="1"/>
</dbReference>
<dbReference type="SUPFAM" id="SSF47384">
    <property type="entry name" value="Homodimeric domain of signal transducing histidine kinase"/>
    <property type="match status" value="1"/>
</dbReference>
<evidence type="ECO:0000256" key="9">
    <source>
        <dbReference type="ARBA" id="ARBA00023012"/>
    </source>
</evidence>
<dbReference type="CDD" id="cd00075">
    <property type="entry name" value="HATPase"/>
    <property type="match status" value="1"/>
</dbReference>
<dbReference type="InterPro" id="IPR036890">
    <property type="entry name" value="HATPase_C_sf"/>
</dbReference>
<dbReference type="SUPFAM" id="SSF158472">
    <property type="entry name" value="HAMP domain-like"/>
    <property type="match status" value="1"/>
</dbReference>
<evidence type="ECO:0000256" key="5">
    <source>
        <dbReference type="ARBA" id="ARBA00022679"/>
    </source>
</evidence>
<dbReference type="PRINTS" id="PR00344">
    <property type="entry name" value="BCTRLSENSOR"/>
</dbReference>
<dbReference type="GO" id="GO:0005524">
    <property type="term" value="F:ATP binding"/>
    <property type="evidence" value="ECO:0007669"/>
    <property type="project" value="UniProtKB-KW"/>
</dbReference>
<keyword evidence="6 12" id="KW-0812">Transmembrane</keyword>
<feature type="compositionally biased region" description="Polar residues" evidence="11">
    <location>
        <begin position="92"/>
        <end position="110"/>
    </location>
</feature>
<dbReference type="SUPFAM" id="SSF55874">
    <property type="entry name" value="ATPase domain of HSP90 chaperone/DNA topoisomerase II/histidine kinase"/>
    <property type="match status" value="1"/>
</dbReference>
<keyword evidence="4" id="KW-0597">Phosphoprotein</keyword>
<dbReference type="EMBL" id="BAAAQN010000022">
    <property type="protein sequence ID" value="GAA2035716.1"/>
    <property type="molecule type" value="Genomic_DNA"/>
</dbReference>